<dbReference type="GO" id="GO:0050909">
    <property type="term" value="P:sensory perception of taste"/>
    <property type="evidence" value="ECO:0007669"/>
    <property type="project" value="UniProtKB-ARBA"/>
</dbReference>
<dbReference type="FunFam" id="3.40.50.2300:FF:000016">
    <property type="entry name" value="Taste 1 receptor member 2"/>
    <property type="match status" value="1"/>
</dbReference>
<evidence type="ECO:0000256" key="12">
    <source>
        <dbReference type="SAM" id="Phobius"/>
    </source>
</evidence>
<proteinExistence type="inferred from homology"/>
<keyword evidence="10" id="KW-0807">Transducer</keyword>
<dbReference type="EMBL" id="KM091451">
    <property type="protein sequence ID" value="AIL54463.1"/>
    <property type="molecule type" value="Genomic_DNA"/>
</dbReference>
<dbReference type="CDD" id="cd06363">
    <property type="entry name" value="PBP1_taste_receptor"/>
    <property type="match status" value="1"/>
</dbReference>
<comment type="subcellular location">
    <subcellularLocation>
        <location evidence="1">Cell membrane</location>
        <topology evidence="1">Multi-pass membrane protein</topology>
    </subcellularLocation>
</comment>
<keyword evidence="3 12" id="KW-0812">Transmembrane</keyword>
<feature type="domain" description="G-protein coupled receptors family 3 profile" evidence="14">
    <location>
        <begin position="562"/>
        <end position="827"/>
    </location>
</feature>
<dbReference type="InterPro" id="IPR017978">
    <property type="entry name" value="GPCR_3_C"/>
</dbReference>
<evidence type="ECO:0000256" key="8">
    <source>
        <dbReference type="ARBA" id="ARBA00023170"/>
    </source>
</evidence>
<evidence type="ECO:0000256" key="1">
    <source>
        <dbReference type="ARBA" id="ARBA00004651"/>
    </source>
</evidence>
<dbReference type="Pfam" id="PF07562">
    <property type="entry name" value="NCD3G"/>
    <property type="match status" value="1"/>
</dbReference>
<feature type="transmembrane region" description="Helical" evidence="12">
    <location>
        <begin position="676"/>
        <end position="695"/>
    </location>
</feature>
<dbReference type="InterPro" id="IPR000068">
    <property type="entry name" value="GPCR_3_Ca_sens_rcpt-rel"/>
</dbReference>
<organism evidence="15">
    <name type="scientific">Gallus gallus</name>
    <name type="common">Chicken</name>
    <dbReference type="NCBI Taxonomy" id="9031"/>
    <lineage>
        <taxon>Eukaryota</taxon>
        <taxon>Metazoa</taxon>
        <taxon>Chordata</taxon>
        <taxon>Craniata</taxon>
        <taxon>Vertebrata</taxon>
        <taxon>Euteleostomi</taxon>
        <taxon>Archelosauria</taxon>
        <taxon>Archosauria</taxon>
        <taxon>Dinosauria</taxon>
        <taxon>Saurischia</taxon>
        <taxon>Theropoda</taxon>
        <taxon>Coelurosauria</taxon>
        <taxon>Aves</taxon>
        <taxon>Neognathae</taxon>
        <taxon>Galloanserae</taxon>
        <taxon>Galliformes</taxon>
        <taxon>Phasianidae</taxon>
        <taxon>Phasianinae</taxon>
        <taxon>Gallus</taxon>
    </lineage>
</organism>
<evidence type="ECO:0000256" key="3">
    <source>
        <dbReference type="ARBA" id="ARBA00022692"/>
    </source>
</evidence>
<dbReference type="GO" id="GO:0005886">
    <property type="term" value="C:plasma membrane"/>
    <property type="evidence" value="ECO:0007669"/>
    <property type="project" value="UniProtKB-SubCell"/>
</dbReference>
<feature type="transmembrane region" description="Helical" evidence="12">
    <location>
        <begin position="757"/>
        <end position="779"/>
    </location>
</feature>
<dbReference type="PRINTS" id="PR00248">
    <property type="entry name" value="GPCRMGR"/>
</dbReference>
<dbReference type="Gene3D" id="3.40.50.2300">
    <property type="match status" value="2"/>
</dbReference>
<accession>A0A088DBQ4</accession>
<dbReference type="PROSITE" id="PS50259">
    <property type="entry name" value="G_PROTEIN_RECEP_F3_4"/>
    <property type="match status" value="1"/>
</dbReference>
<dbReference type="Pfam" id="PF01094">
    <property type="entry name" value="ANF_receptor"/>
    <property type="match status" value="1"/>
</dbReference>
<feature type="chain" id="PRO_5001836551" evidence="13">
    <location>
        <begin position="21"/>
        <end position="836"/>
    </location>
</feature>
<keyword evidence="7 12" id="KW-0472">Membrane</keyword>
<dbReference type="InterPro" id="IPR001828">
    <property type="entry name" value="ANF_lig-bd_rcpt"/>
</dbReference>
<dbReference type="InterPro" id="IPR000337">
    <property type="entry name" value="GPCR_3"/>
</dbReference>
<evidence type="ECO:0000256" key="11">
    <source>
        <dbReference type="ARBA" id="ARBA00038492"/>
    </source>
</evidence>
<feature type="signal peptide" evidence="13">
    <location>
        <begin position="1"/>
        <end position="20"/>
    </location>
</feature>
<comment type="similarity">
    <text evidence="11">Belongs to the G-protein coupled receptor 3 family. TAS1R subfamily.</text>
</comment>
<feature type="transmembrane region" description="Helical" evidence="12">
    <location>
        <begin position="597"/>
        <end position="619"/>
    </location>
</feature>
<evidence type="ECO:0000256" key="4">
    <source>
        <dbReference type="ARBA" id="ARBA00022729"/>
    </source>
</evidence>
<dbReference type="Gene3D" id="2.10.50.30">
    <property type="entry name" value="GPCR, family 3, nine cysteines domain"/>
    <property type="match status" value="1"/>
</dbReference>
<dbReference type="PANTHER" id="PTHR24061:SF3">
    <property type="entry name" value="TASTE RECEPTOR TYPE 1 MEMBER 1"/>
    <property type="match status" value="1"/>
</dbReference>
<evidence type="ECO:0000256" key="9">
    <source>
        <dbReference type="ARBA" id="ARBA00023180"/>
    </source>
</evidence>
<dbReference type="VEuPathDB" id="HostDB:geneid_428176"/>
<evidence type="ECO:0000256" key="10">
    <source>
        <dbReference type="ARBA" id="ARBA00023224"/>
    </source>
</evidence>
<dbReference type="AlphaFoldDB" id="A0A088DBQ4"/>
<keyword evidence="6" id="KW-0297">G-protein coupled receptor</keyword>
<evidence type="ECO:0000256" key="13">
    <source>
        <dbReference type="SAM" id="SignalP"/>
    </source>
</evidence>
<keyword evidence="5 12" id="KW-1133">Transmembrane helix</keyword>
<dbReference type="InterPro" id="IPR038550">
    <property type="entry name" value="GPCR_3_9-Cys_sf"/>
</dbReference>
<evidence type="ECO:0000259" key="14">
    <source>
        <dbReference type="PROSITE" id="PS50259"/>
    </source>
</evidence>
<evidence type="ECO:0000256" key="7">
    <source>
        <dbReference type="ARBA" id="ARBA00023136"/>
    </source>
</evidence>
<dbReference type="InterPro" id="IPR028082">
    <property type="entry name" value="Peripla_BP_I"/>
</dbReference>
<keyword evidence="9" id="KW-0325">Glycoprotein</keyword>
<evidence type="ECO:0000256" key="5">
    <source>
        <dbReference type="ARBA" id="ARBA00022989"/>
    </source>
</evidence>
<gene>
    <name evidence="15" type="primary">T1R1</name>
</gene>
<evidence type="ECO:0000313" key="15">
    <source>
        <dbReference type="EMBL" id="AIL54463.1"/>
    </source>
</evidence>
<evidence type="ECO:0000256" key="2">
    <source>
        <dbReference type="ARBA" id="ARBA00022475"/>
    </source>
</evidence>
<feature type="transmembrane region" description="Helical" evidence="12">
    <location>
        <begin position="562"/>
        <end position="585"/>
    </location>
</feature>
<feature type="transmembrane region" description="Helical" evidence="12">
    <location>
        <begin position="785"/>
        <end position="805"/>
    </location>
</feature>
<keyword evidence="2" id="KW-1003">Cell membrane</keyword>
<dbReference type="SUPFAM" id="SSF53822">
    <property type="entry name" value="Periplasmic binding protein-like I"/>
    <property type="match status" value="1"/>
</dbReference>
<dbReference type="PANTHER" id="PTHR24061">
    <property type="entry name" value="CALCIUM-SENSING RECEPTOR-RELATED"/>
    <property type="match status" value="1"/>
</dbReference>
<dbReference type="FunFam" id="2.10.50.30:FF:000004">
    <property type="entry name" value="Taste receptor type 1 member 3-like protein"/>
    <property type="match status" value="1"/>
</dbReference>
<feature type="transmembrane region" description="Helical" evidence="12">
    <location>
        <begin position="631"/>
        <end position="656"/>
    </location>
</feature>
<keyword evidence="8 15" id="KW-0675">Receptor</keyword>
<dbReference type="Pfam" id="PF00003">
    <property type="entry name" value="7tm_3"/>
    <property type="match status" value="1"/>
</dbReference>
<feature type="transmembrane region" description="Helical" evidence="12">
    <location>
        <begin position="727"/>
        <end position="745"/>
    </location>
</feature>
<protein>
    <submittedName>
        <fullName evidence="15">Taste receptor type 1 member 1</fullName>
    </submittedName>
</protein>
<reference evidence="15" key="1">
    <citation type="journal article" date="2014" name="Science">
        <title>Sensory biology. Evolution of sweet taste perception in hummingbirds by transformation of the ancestral umami receptor.</title>
        <authorList>
            <person name="Baldwin M.W."/>
            <person name="Toda Y."/>
            <person name="Nakagita T."/>
            <person name="O'Connell M.J."/>
            <person name="Klasing K.C."/>
            <person name="Misaka T."/>
            <person name="Edwards S.V."/>
            <person name="Liberles S.D."/>
        </authorList>
    </citation>
    <scope>NUCLEOTIDE SEQUENCE</scope>
</reference>
<name>A0A088DBQ4_CHICK</name>
<dbReference type="InterPro" id="IPR011500">
    <property type="entry name" value="GPCR_3_9-Cys_dom"/>
</dbReference>
<dbReference type="GO" id="GO:0004930">
    <property type="term" value="F:G protein-coupled receptor activity"/>
    <property type="evidence" value="ECO:0007669"/>
    <property type="project" value="UniProtKB-KW"/>
</dbReference>
<keyword evidence="4 13" id="KW-0732">Signal</keyword>
<sequence length="836" mass="90764">MPPPRAALLRVLLCARLCAAAFRSPGEFRLAGLFQIHALRPGRPLAHGCGVAAAFRSHGYHLSQMMRFAVEEINNSSALLPNVTLGYEIHDTCTEAANLHGTLRALGREGRHDVEVLSAPQRYEPRAVAVIGPDSTQLALTTAAILGVFLVPEISYEASLEMLSTKRFYPSFLRTIPSDGQQVKAIGLLLQRFGWTWVALVGSDNTYGRDGLNALSELLAATDVCVAYRGVIPTTKDAGSPELRKLIQTLVDSRVNVTVVFSNRRNAQPFFEAVVQENITGMVWVGSEDWSLAQTIWQVPGIQNIGSVIGISVEQAEPTMLKRLESWENARERAVSGSAGSTGVGGGNGASSSDGIQLNCTQHCPGCHLLADTPDIYDIQASYNVYSAVYAVAHGLHNLLGCASGVCSKGRVYPWQLLQKIKQVNFSLHKSYISFDANGNIRKGYNIIAWNWRGQSWAFDVVGAFTVNPNRLHIDQSKILWHTKDHQVPVSVCSWPCAAGEMRLQQNRHRCCFSCVACPAGTFLNRTALYACQACGRDEWAPVGSETCFNRTVEFLSWADPLSWVLLIPTVLLLLLMAGLAVLFARNASTPVVRSAGGKMCFLMLGALACTCSSIFFNFGEPTWLSCLVRIPLFTISFAVFLSCVATRCFQIVCIFKLSTRWPALHEAWQRRGGPALFIAGSTVAQAVLSVAAVASGPAGPRRRYSVAAERVVLECGAGSAPGETAAILYNLLLSLGCFALSYAGKDLPADYNEAKCLTCSLLLHLACSAAVLCTRSYFRGRSAAVTAALGALGTLAPLLGGYFLPKGFVVLLRPHLNTAERFQQEIRSYTRRRDE</sequence>
<evidence type="ECO:0000256" key="6">
    <source>
        <dbReference type="ARBA" id="ARBA00023040"/>
    </source>
</evidence>